<dbReference type="SUPFAM" id="SSF55729">
    <property type="entry name" value="Acyl-CoA N-acyltransferases (Nat)"/>
    <property type="match status" value="1"/>
</dbReference>
<keyword evidence="3" id="KW-1185">Reference proteome</keyword>
<evidence type="ECO:0000259" key="1">
    <source>
        <dbReference type="PROSITE" id="PS51186"/>
    </source>
</evidence>
<dbReference type="OrthoDB" id="9782266at2"/>
<dbReference type="Proteomes" id="UP000030147">
    <property type="component" value="Unassembled WGS sequence"/>
</dbReference>
<organism evidence="2 3">
    <name type="scientific">Pontibacillus yanchengensis Y32</name>
    <dbReference type="NCBI Taxonomy" id="1385514"/>
    <lineage>
        <taxon>Bacteria</taxon>
        <taxon>Bacillati</taxon>
        <taxon>Bacillota</taxon>
        <taxon>Bacilli</taxon>
        <taxon>Bacillales</taxon>
        <taxon>Bacillaceae</taxon>
        <taxon>Pontibacillus</taxon>
    </lineage>
</organism>
<evidence type="ECO:0000313" key="2">
    <source>
        <dbReference type="EMBL" id="KGP71409.1"/>
    </source>
</evidence>
<dbReference type="PROSITE" id="PS51186">
    <property type="entry name" value="GNAT"/>
    <property type="match status" value="1"/>
</dbReference>
<gene>
    <name evidence="2" type="ORF">N782_19590</name>
</gene>
<dbReference type="AlphaFoldDB" id="A0A0A2T7D6"/>
<dbReference type="CDD" id="cd04301">
    <property type="entry name" value="NAT_SF"/>
    <property type="match status" value="1"/>
</dbReference>
<name>A0A0A2T7D6_9BACI</name>
<dbReference type="STRING" id="1385514.N782_19590"/>
<dbReference type="EMBL" id="AVBF01000065">
    <property type="protein sequence ID" value="KGP71409.1"/>
    <property type="molecule type" value="Genomic_DNA"/>
</dbReference>
<sequence>MITFQPITDDTIYIAQEIQNSNPNYNRMENGDPTRSIEELKAEFLNDQTESLFIKLEDTYIGVVDYLNHNPKDGYPWIGLFMIHNDYQGYSFGYQAYIALENRLIKRGVEAIRLGVLVDNKKAHSFWESVGFTYIKESVTNEKNQVYVYEKLLNEVTHFQ</sequence>
<proteinExistence type="predicted"/>
<dbReference type="RefSeq" id="WP_036823046.1">
    <property type="nucleotide sequence ID" value="NZ_AVBF01000065.1"/>
</dbReference>
<dbReference type="GO" id="GO:0016747">
    <property type="term" value="F:acyltransferase activity, transferring groups other than amino-acyl groups"/>
    <property type="evidence" value="ECO:0007669"/>
    <property type="project" value="InterPro"/>
</dbReference>
<reference evidence="2 3" key="1">
    <citation type="journal article" date="2015" name="Stand. Genomic Sci.">
        <title>High quality draft genome sequence of the moderately halophilic bacterium Pontibacillus yanchengensis Y32(T) and comparison among Pontibacillus genomes.</title>
        <authorList>
            <person name="Huang J."/>
            <person name="Qiao Z.X."/>
            <person name="Tang J.W."/>
            <person name="Wang G."/>
        </authorList>
    </citation>
    <scope>NUCLEOTIDE SEQUENCE [LARGE SCALE GENOMIC DNA]</scope>
    <source>
        <strain evidence="2 3">Y32</strain>
    </source>
</reference>
<comment type="caution">
    <text evidence="2">The sequence shown here is derived from an EMBL/GenBank/DDBJ whole genome shotgun (WGS) entry which is preliminary data.</text>
</comment>
<dbReference type="InterPro" id="IPR016181">
    <property type="entry name" value="Acyl_CoA_acyltransferase"/>
</dbReference>
<protein>
    <submittedName>
        <fullName evidence="2">GNAT family acetyltransferase</fullName>
    </submittedName>
</protein>
<accession>A0A0A2T7D6</accession>
<dbReference type="InterPro" id="IPR000182">
    <property type="entry name" value="GNAT_dom"/>
</dbReference>
<evidence type="ECO:0000313" key="3">
    <source>
        <dbReference type="Proteomes" id="UP000030147"/>
    </source>
</evidence>
<dbReference type="Pfam" id="PF00583">
    <property type="entry name" value="Acetyltransf_1"/>
    <property type="match status" value="1"/>
</dbReference>
<dbReference type="Gene3D" id="3.40.630.30">
    <property type="match status" value="1"/>
</dbReference>
<keyword evidence="2" id="KW-0808">Transferase</keyword>
<feature type="domain" description="N-acetyltransferase" evidence="1">
    <location>
        <begin position="2"/>
        <end position="154"/>
    </location>
</feature>
<dbReference type="eggNOG" id="COG0456">
    <property type="taxonomic scope" value="Bacteria"/>
</dbReference>